<name>A0A2P2E0K2_9LEPT</name>
<dbReference type="InterPro" id="IPR011460">
    <property type="entry name" value="Lcl_C"/>
</dbReference>
<dbReference type="RefSeq" id="WP_167836968.1">
    <property type="nucleotide sequence ID" value="NZ_BFBB01000004.1"/>
</dbReference>
<sequence length="454" mass="48409">MLLNTISRQFTSFCGLNSNNNANSLGSKIITSFRFASGQTGLNKDYVGSISGTNINIEIPYGLGLNLVPTFEFTGKSVSVGSVEQTSASTINNFASNSIYTVTAFDGTTQNYTVNVYQITPVADTGQTNCFNYGTPASCATTSASFPNQDGELQNFPNAKGTQPITTNSGYPNDPINKDTLKGIVWKTCHEGQTGSGCAGTASNLDHTSATTACNNLNSLNSGAGYAGLKNWRLPSIQELNQLMEYNGSTNNTNYWNSTLFPNPPSSNTSPFAWSSSTLIGAGAAMSHNNQYITNTATSSFNRAHCVSGFPQPSFDMVDNGNGTILDKRTKLIWQKCALGQTNDASCTGTPSLQNWSNSLLGCKNLTLAGKSWRLPNVNEMVTLLDLSLLSTQKINATYFPNFSAAGVAYDTSSANQQNVVYNQMFMPSAPEFQGISGKGVSNNYNARCVAGPE</sequence>
<dbReference type="AlphaFoldDB" id="A0A2P2E0K2"/>
<evidence type="ECO:0000313" key="2">
    <source>
        <dbReference type="EMBL" id="GBF50425.1"/>
    </source>
</evidence>
<comment type="caution">
    <text evidence="2">The sequence shown here is derived from an EMBL/GenBank/DDBJ whole genome shotgun (WGS) entry which is preliminary data.</text>
</comment>
<dbReference type="EMBL" id="BFBB01000004">
    <property type="protein sequence ID" value="GBF50425.1"/>
    <property type="molecule type" value="Genomic_DNA"/>
</dbReference>
<evidence type="ECO:0000259" key="1">
    <source>
        <dbReference type="Pfam" id="PF07603"/>
    </source>
</evidence>
<organism evidence="2 3">
    <name type="scientific">Leptospira ryugenii</name>
    <dbReference type="NCBI Taxonomy" id="1917863"/>
    <lineage>
        <taxon>Bacteria</taxon>
        <taxon>Pseudomonadati</taxon>
        <taxon>Spirochaetota</taxon>
        <taxon>Spirochaetia</taxon>
        <taxon>Leptospirales</taxon>
        <taxon>Leptospiraceae</taxon>
        <taxon>Leptospira</taxon>
    </lineage>
</organism>
<dbReference type="Proteomes" id="UP000245133">
    <property type="component" value="Unassembled WGS sequence"/>
</dbReference>
<dbReference type="PANTHER" id="PTHR35812">
    <property type="entry name" value="LIPOPROTEIN"/>
    <property type="match status" value="1"/>
</dbReference>
<dbReference type="Pfam" id="PF07603">
    <property type="entry name" value="Lcl_C"/>
    <property type="match status" value="2"/>
</dbReference>
<reference evidence="2 3" key="1">
    <citation type="submission" date="2018-02" db="EMBL/GenBank/DDBJ databases">
        <title>Novel Leptospira species isolated from soil and water in Japan.</title>
        <authorList>
            <person name="Nakao R."/>
            <person name="Masuzawa T."/>
        </authorList>
    </citation>
    <scope>NUCLEOTIDE SEQUENCE [LARGE SCALE GENOMIC DNA]</scope>
    <source>
        <strain evidence="2 3">YH101</strain>
    </source>
</reference>
<protein>
    <recommendedName>
        <fullName evidence="1">Lcl C-terminal domain-containing protein</fullName>
    </recommendedName>
</protein>
<feature type="domain" description="Lcl C-terminal" evidence="1">
    <location>
        <begin position="178"/>
        <end position="290"/>
    </location>
</feature>
<feature type="domain" description="Lcl C-terminal" evidence="1">
    <location>
        <begin position="323"/>
        <end position="450"/>
    </location>
</feature>
<gene>
    <name evidence="2" type="ORF">LPTSP4_19500</name>
</gene>
<keyword evidence="3" id="KW-1185">Reference proteome</keyword>
<accession>A0A2P2E0K2</accession>
<dbReference type="Gene3D" id="2.60.40.2340">
    <property type="match status" value="1"/>
</dbReference>
<evidence type="ECO:0000313" key="3">
    <source>
        <dbReference type="Proteomes" id="UP000245133"/>
    </source>
</evidence>
<dbReference type="PANTHER" id="PTHR35812:SF1">
    <property type="entry name" value="LIPOPROTEIN"/>
    <property type="match status" value="1"/>
</dbReference>
<proteinExistence type="predicted"/>